<dbReference type="AlphaFoldDB" id="A0ABD2MS89"/>
<keyword evidence="3" id="KW-1185">Reference proteome</keyword>
<evidence type="ECO:0000313" key="2">
    <source>
        <dbReference type="EMBL" id="KAL3269265.1"/>
    </source>
</evidence>
<gene>
    <name evidence="2" type="ORF">HHI36_008344</name>
</gene>
<evidence type="ECO:0000256" key="1">
    <source>
        <dbReference type="SAM" id="MobiDB-lite"/>
    </source>
</evidence>
<dbReference type="EMBL" id="JABFTP020000021">
    <property type="protein sequence ID" value="KAL3269265.1"/>
    <property type="molecule type" value="Genomic_DNA"/>
</dbReference>
<accession>A0ABD2MS89</accession>
<proteinExistence type="predicted"/>
<evidence type="ECO:0000313" key="3">
    <source>
        <dbReference type="Proteomes" id="UP001516400"/>
    </source>
</evidence>
<protein>
    <submittedName>
        <fullName evidence="2">Uncharacterized protein</fullName>
    </submittedName>
</protein>
<organism evidence="2 3">
    <name type="scientific">Cryptolaemus montrouzieri</name>
    <dbReference type="NCBI Taxonomy" id="559131"/>
    <lineage>
        <taxon>Eukaryota</taxon>
        <taxon>Metazoa</taxon>
        <taxon>Ecdysozoa</taxon>
        <taxon>Arthropoda</taxon>
        <taxon>Hexapoda</taxon>
        <taxon>Insecta</taxon>
        <taxon>Pterygota</taxon>
        <taxon>Neoptera</taxon>
        <taxon>Endopterygota</taxon>
        <taxon>Coleoptera</taxon>
        <taxon>Polyphaga</taxon>
        <taxon>Cucujiformia</taxon>
        <taxon>Coccinelloidea</taxon>
        <taxon>Coccinellidae</taxon>
        <taxon>Scymninae</taxon>
        <taxon>Scymnini</taxon>
        <taxon>Cryptolaemus</taxon>
    </lineage>
</organism>
<sequence>WHHVSTYVRNFCTEVTASSFKCVKFGNPYYALTLIKWYNEIESDEGEEAAEDSVQNDDSSSEIDMDEGNE</sequence>
<reference evidence="2 3" key="1">
    <citation type="journal article" date="2021" name="BMC Biol.">
        <title>Horizontally acquired antibacterial genes associated with adaptive radiation of ladybird beetles.</title>
        <authorList>
            <person name="Li H.S."/>
            <person name="Tang X.F."/>
            <person name="Huang Y.H."/>
            <person name="Xu Z.Y."/>
            <person name="Chen M.L."/>
            <person name="Du X.Y."/>
            <person name="Qiu B.Y."/>
            <person name="Chen P.T."/>
            <person name="Zhang W."/>
            <person name="Slipinski A."/>
            <person name="Escalona H.E."/>
            <person name="Waterhouse R.M."/>
            <person name="Zwick A."/>
            <person name="Pang H."/>
        </authorList>
    </citation>
    <scope>NUCLEOTIDE SEQUENCE [LARGE SCALE GENOMIC DNA]</scope>
    <source>
        <strain evidence="2">SYSU2018</strain>
    </source>
</reference>
<feature type="region of interest" description="Disordered" evidence="1">
    <location>
        <begin position="45"/>
        <end position="70"/>
    </location>
</feature>
<dbReference type="Proteomes" id="UP001516400">
    <property type="component" value="Unassembled WGS sequence"/>
</dbReference>
<feature type="non-terminal residue" evidence="2">
    <location>
        <position position="1"/>
    </location>
</feature>
<comment type="caution">
    <text evidence="2">The sequence shown here is derived from an EMBL/GenBank/DDBJ whole genome shotgun (WGS) entry which is preliminary data.</text>
</comment>
<name>A0ABD2MS89_9CUCU</name>